<reference evidence="1" key="1">
    <citation type="journal article" date="2014" name="Front. Microbiol.">
        <title>High frequency of phylogenetically diverse reductive dehalogenase-homologous genes in deep subseafloor sedimentary metagenomes.</title>
        <authorList>
            <person name="Kawai M."/>
            <person name="Futagami T."/>
            <person name="Toyoda A."/>
            <person name="Takaki Y."/>
            <person name="Nishi S."/>
            <person name="Hori S."/>
            <person name="Arai W."/>
            <person name="Tsubouchi T."/>
            <person name="Morono Y."/>
            <person name="Uchiyama I."/>
            <person name="Ito T."/>
            <person name="Fujiyama A."/>
            <person name="Inagaki F."/>
            <person name="Takami H."/>
        </authorList>
    </citation>
    <scope>NUCLEOTIDE SEQUENCE</scope>
    <source>
        <strain evidence="1">Expedition CK06-06</strain>
    </source>
</reference>
<sequence length="39" mass="4469">MMKKLLIKNGNIVNSEKIEKADILIENEKIKEIGEDLTL</sequence>
<evidence type="ECO:0000313" key="1">
    <source>
        <dbReference type="EMBL" id="GAG96369.1"/>
    </source>
</evidence>
<dbReference type="Gene3D" id="2.30.40.10">
    <property type="entry name" value="Urease, subunit C, domain 1"/>
    <property type="match status" value="1"/>
</dbReference>
<protein>
    <recommendedName>
        <fullName evidence="2">Amidohydrolase-related domain-containing protein</fullName>
    </recommendedName>
</protein>
<comment type="caution">
    <text evidence="1">The sequence shown here is derived from an EMBL/GenBank/DDBJ whole genome shotgun (WGS) entry which is preliminary data.</text>
</comment>
<dbReference type="EMBL" id="BART01026396">
    <property type="protein sequence ID" value="GAG96369.1"/>
    <property type="molecule type" value="Genomic_DNA"/>
</dbReference>
<dbReference type="SUPFAM" id="SSF51338">
    <property type="entry name" value="Composite domain of metallo-dependent hydrolases"/>
    <property type="match status" value="1"/>
</dbReference>
<evidence type="ECO:0008006" key="2">
    <source>
        <dbReference type="Google" id="ProtNLM"/>
    </source>
</evidence>
<accession>X1BKC4</accession>
<dbReference type="InterPro" id="IPR011059">
    <property type="entry name" value="Metal-dep_hydrolase_composite"/>
</dbReference>
<dbReference type="GO" id="GO:0016810">
    <property type="term" value="F:hydrolase activity, acting on carbon-nitrogen (but not peptide) bonds"/>
    <property type="evidence" value="ECO:0007669"/>
    <property type="project" value="InterPro"/>
</dbReference>
<organism evidence="1">
    <name type="scientific">marine sediment metagenome</name>
    <dbReference type="NCBI Taxonomy" id="412755"/>
    <lineage>
        <taxon>unclassified sequences</taxon>
        <taxon>metagenomes</taxon>
        <taxon>ecological metagenomes</taxon>
    </lineage>
</organism>
<proteinExistence type="predicted"/>
<gene>
    <name evidence="1" type="ORF">S01H4_47091</name>
</gene>
<name>X1BKC4_9ZZZZ</name>
<dbReference type="AlphaFoldDB" id="X1BKC4"/>
<feature type="non-terminal residue" evidence="1">
    <location>
        <position position="39"/>
    </location>
</feature>